<evidence type="ECO:0000313" key="2">
    <source>
        <dbReference type="Proteomes" id="UP001460270"/>
    </source>
</evidence>
<accession>A0AAW0P808</accession>
<dbReference type="SUPFAM" id="SSF56801">
    <property type="entry name" value="Acetyl-CoA synthetase-like"/>
    <property type="match status" value="1"/>
</dbReference>
<protein>
    <submittedName>
        <fullName evidence="1">Uncharacterized protein</fullName>
    </submittedName>
</protein>
<dbReference type="PANTHER" id="PTHR22754">
    <property type="entry name" value="DISCO-INTERACTING PROTEIN 2 DIP2 -RELATED"/>
    <property type="match status" value="1"/>
</dbReference>
<keyword evidence="2" id="KW-1185">Reference proteome</keyword>
<organism evidence="1 2">
    <name type="scientific">Mugilogobius chulae</name>
    <name type="common">yellowstripe goby</name>
    <dbReference type="NCBI Taxonomy" id="88201"/>
    <lineage>
        <taxon>Eukaryota</taxon>
        <taxon>Metazoa</taxon>
        <taxon>Chordata</taxon>
        <taxon>Craniata</taxon>
        <taxon>Vertebrata</taxon>
        <taxon>Euteleostomi</taxon>
        <taxon>Actinopterygii</taxon>
        <taxon>Neopterygii</taxon>
        <taxon>Teleostei</taxon>
        <taxon>Neoteleostei</taxon>
        <taxon>Acanthomorphata</taxon>
        <taxon>Gobiaria</taxon>
        <taxon>Gobiiformes</taxon>
        <taxon>Gobioidei</taxon>
        <taxon>Gobiidae</taxon>
        <taxon>Gobionellinae</taxon>
        <taxon>Mugilogobius</taxon>
    </lineage>
</organism>
<dbReference type="EMBL" id="JBBPFD010000008">
    <property type="protein sequence ID" value="KAK7915453.1"/>
    <property type="molecule type" value="Genomic_DNA"/>
</dbReference>
<gene>
    <name evidence="1" type="ORF">WMY93_011214</name>
</gene>
<dbReference type="InterPro" id="IPR042099">
    <property type="entry name" value="ANL_N_sf"/>
</dbReference>
<evidence type="ECO:0000313" key="1">
    <source>
        <dbReference type="EMBL" id="KAK7915453.1"/>
    </source>
</evidence>
<proteinExistence type="predicted"/>
<dbReference type="PANTHER" id="PTHR22754:SF38">
    <property type="entry name" value="DISCO-INTERACTING PROTEIN 2 HOMOLOG B"/>
    <property type="match status" value="1"/>
</dbReference>
<dbReference type="Proteomes" id="UP001460270">
    <property type="component" value="Unassembled WGS sequence"/>
</dbReference>
<sequence length="75" mass="8320">MIDDQDLVRKHQFLAEALQWRAQSDPDHVLFVLLNAKGMTVCTATCIQLHKRAEKIAAALMEKGSINTGENVALT</sequence>
<comment type="caution">
    <text evidence="1">The sequence shown here is derived from an EMBL/GenBank/DDBJ whole genome shotgun (WGS) entry which is preliminary data.</text>
</comment>
<name>A0AAW0P808_9GOBI</name>
<dbReference type="AlphaFoldDB" id="A0AAW0P808"/>
<dbReference type="Gene3D" id="3.40.50.12780">
    <property type="entry name" value="N-terminal domain of ligase-like"/>
    <property type="match status" value="1"/>
</dbReference>
<reference evidence="2" key="1">
    <citation type="submission" date="2024-04" db="EMBL/GenBank/DDBJ databases">
        <title>Salinicola lusitanus LLJ914,a marine bacterium isolated from the Okinawa Trough.</title>
        <authorList>
            <person name="Li J."/>
        </authorList>
    </citation>
    <scope>NUCLEOTIDE SEQUENCE [LARGE SCALE GENOMIC DNA]</scope>
</reference>